<evidence type="ECO:0000313" key="2">
    <source>
        <dbReference type="EMBL" id="MBB5139466.1"/>
    </source>
</evidence>
<protein>
    <submittedName>
        <fullName evidence="2">Uncharacterized protein</fullName>
    </submittedName>
</protein>
<keyword evidence="1" id="KW-0472">Membrane</keyword>
<reference evidence="2 3" key="1">
    <citation type="submission" date="2020-08" db="EMBL/GenBank/DDBJ databases">
        <title>Genomic Encyclopedia of Type Strains, Phase IV (KMG-IV): sequencing the most valuable type-strain genomes for metagenomic binning, comparative biology and taxonomic classification.</title>
        <authorList>
            <person name="Goeker M."/>
        </authorList>
    </citation>
    <scope>NUCLEOTIDE SEQUENCE [LARGE SCALE GENOMIC DNA]</scope>
    <source>
        <strain evidence="2 3">DSM 45615</strain>
    </source>
</reference>
<evidence type="ECO:0000256" key="1">
    <source>
        <dbReference type="SAM" id="Phobius"/>
    </source>
</evidence>
<name>A0A840PKL9_9ACTN</name>
<dbReference type="Proteomes" id="UP000578449">
    <property type="component" value="Unassembled WGS sequence"/>
</dbReference>
<gene>
    <name evidence="2" type="ORF">HNP84_009229</name>
</gene>
<accession>A0A840PKL9</accession>
<dbReference type="AlphaFoldDB" id="A0A840PKL9"/>
<organism evidence="2 3">
    <name type="scientific">Thermocatellispora tengchongensis</name>
    <dbReference type="NCBI Taxonomy" id="1073253"/>
    <lineage>
        <taxon>Bacteria</taxon>
        <taxon>Bacillati</taxon>
        <taxon>Actinomycetota</taxon>
        <taxon>Actinomycetes</taxon>
        <taxon>Streptosporangiales</taxon>
        <taxon>Streptosporangiaceae</taxon>
        <taxon>Thermocatellispora</taxon>
    </lineage>
</organism>
<proteinExistence type="predicted"/>
<comment type="caution">
    <text evidence="2">The sequence shown here is derived from an EMBL/GenBank/DDBJ whole genome shotgun (WGS) entry which is preliminary data.</text>
</comment>
<keyword evidence="1" id="KW-1133">Transmembrane helix</keyword>
<keyword evidence="3" id="KW-1185">Reference proteome</keyword>
<sequence>MSMDLTASPRAATELQRSAEALLAHLAAGGTTPFALPRINDVEGYWLPPAIEALMAITAGEEALEALTRAAQRDERRTALFLCLALAVAGQGDRIHASWLGIAFGDLSAEGPVTHGQRALWVAAARGAYGPAGKIFVLRKLDAVAVPAKVDADRWLGSLVPSEPAVVVPRSFADFPELAEIPALARPAQAAARLARLRGRCAEITAPRRPGDGSRTPAASSHDEPLAVLRMLVGSGGPERPMGTLTSHLLDDLSPGADPDLAACALHVVAPIVRRVAEELAQATHLDPPSTVTIPILGHDVVLRPEGPDPASLASAEARIGAQGVPRRPHQWWPAYAALGSGAVALLAAFVTTLLLLVAAVVLGAAGAYLLHRARLQQEADEQYVASQLSELRELAEGAVWALHEYAREAAEKEKAAATDLAELTRLIRRGPRAA</sequence>
<feature type="transmembrane region" description="Helical" evidence="1">
    <location>
        <begin position="344"/>
        <end position="371"/>
    </location>
</feature>
<keyword evidence="1" id="KW-0812">Transmembrane</keyword>
<evidence type="ECO:0000313" key="3">
    <source>
        <dbReference type="Proteomes" id="UP000578449"/>
    </source>
</evidence>
<dbReference type="EMBL" id="JACHGN010000030">
    <property type="protein sequence ID" value="MBB5139466.1"/>
    <property type="molecule type" value="Genomic_DNA"/>
</dbReference>